<dbReference type="Pfam" id="PF13561">
    <property type="entry name" value="adh_short_C2"/>
    <property type="match status" value="1"/>
</dbReference>
<dbReference type="SUPFAM" id="SSF51735">
    <property type="entry name" value="NAD(P)-binding Rossmann-fold domains"/>
    <property type="match status" value="1"/>
</dbReference>
<evidence type="ECO:0000256" key="2">
    <source>
        <dbReference type="ARBA" id="ARBA00023002"/>
    </source>
</evidence>
<evidence type="ECO:0000313" key="3">
    <source>
        <dbReference type="EMBL" id="POF62643.1"/>
    </source>
</evidence>
<keyword evidence="4" id="KW-1185">Reference proteome</keyword>
<dbReference type="Gene3D" id="3.40.50.720">
    <property type="entry name" value="NAD(P)-binding Rossmann-like Domain"/>
    <property type="match status" value="1"/>
</dbReference>
<dbReference type="OrthoDB" id="9810734at2"/>
<dbReference type="FunFam" id="3.40.50.720:FF:000084">
    <property type="entry name" value="Short-chain dehydrogenase reductase"/>
    <property type="match status" value="1"/>
</dbReference>
<dbReference type="InterPro" id="IPR002347">
    <property type="entry name" value="SDR_fam"/>
</dbReference>
<comment type="similarity">
    <text evidence="1">Belongs to the short-chain dehydrogenases/reductases (SDR) family.</text>
</comment>
<dbReference type="EC" id="1.1.1.127" evidence="3"/>
<keyword evidence="2 3" id="KW-0560">Oxidoreductase</keyword>
<dbReference type="PROSITE" id="PS00061">
    <property type="entry name" value="ADH_SHORT"/>
    <property type="match status" value="1"/>
</dbReference>
<dbReference type="EMBL" id="POTC01000020">
    <property type="protein sequence ID" value="POF62643.1"/>
    <property type="molecule type" value="Genomic_DNA"/>
</dbReference>
<dbReference type="PRINTS" id="PR00081">
    <property type="entry name" value="GDHRDH"/>
</dbReference>
<accession>A0A2S3W256</accession>
<dbReference type="NCBIfam" id="NF005559">
    <property type="entry name" value="PRK07231.1"/>
    <property type="match status" value="1"/>
</dbReference>
<sequence length="254" mass="26360">MESLSGSTALVTGAGSGIGRETAIALAKAGAVVLVNDVAQQAAQATCAAIGEAGGQASPYVASVADPDAVRSLFHQFDEEGKTPDILVNNAGISGNGPTLDLTDESWLRVVGINLNGPFFCSREAARRMGRAGRGTIVNIGSIYSLVAAPQRLSYCTTKAAIAMMTKCLALEWADLGIRVNCVAPGYVDSALTRELAASGRLDMAALERRTPQHRLGKASEIADAVLYLCEPRSAHVTGHVLSVDGGWTANGYL</sequence>
<dbReference type="AlphaFoldDB" id="A0A2S3W256"/>
<comment type="caution">
    <text evidence="3">The sequence shown here is derived from an EMBL/GenBank/DDBJ whole genome shotgun (WGS) entry which is preliminary data.</text>
</comment>
<dbReference type="CDD" id="cd05233">
    <property type="entry name" value="SDR_c"/>
    <property type="match status" value="1"/>
</dbReference>
<proteinExistence type="inferred from homology"/>
<dbReference type="PANTHER" id="PTHR42760">
    <property type="entry name" value="SHORT-CHAIN DEHYDROGENASES/REDUCTASES FAMILY MEMBER"/>
    <property type="match status" value="1"/>
</dbReference>
<gene>
    <name evidence="3" type="primary">kduD</name>
    <name evidence="3" type="ORF">KMAL_17640</name>
</gene>
<name>A0A2S3W256_9PROT</name>
<dbReference type="InterPro" id="IPR020904">
    <property type="entry name" value="Sc_DH/Rdtase_CS"/>
</dbReference>
<dbReference type="InterPro" id="IPR036291">
    <property type="entry name" value="NAD(P)-bd_dom_sf"/>
</dbReference>
<organism evidence="3 4">
    <name type="scientific">Novacetimonas maltaceti</name>
    <dbReference type="NCBI Taxonomy" id="1203393"/>
    <lineage>
        <taxon>Bacteria</taxon>
        <taxon>Pseudomonadati</taxon>
        <taxon>Pseudomonadota</taxon>
        <taxon>Alphaproteobacteria</taxon>
        <taxon>Acetobacterales</taxon>
        <taxon>Acetobacteraceae</taxon>
        <taxon>Novacetimonas</taxon>
    </lineage>
</organism>
<dbReference type="PANTHER" id="PTHR42760:SF115">
    <property type="entry name" value="3-OXOACYL-[ACYL-CARRIER-PROTEIN] REDUCTASE FABG"/>
    <property type="match status" value="1"/>
</dbReference>
<evidence type="ECO:0000256" key="1">
    <source>
        <dbReference type="ARBA" id="ARBA00006484"/>
    </source>
</evidence>
<dbReference type="PRINTS" id="PR00080">
    <property type="entry name" value="SDRFAMILY"/>
</dbReference>
<protein>
    <submittedName>
        <fullName evidence="3">2-dehydro-3-deoxy-D-gluconate 5-dehydrogenase</fullName>
        <ecNumber evidence="3">1.1.1.127</ecNumber>
    </submittedName>
</protein>
<evidence type="ECO:0000313" key="4">
    <source>
        <dbReference type="Proteomes" id="UP000237344"/>
    </source>
</evidence>
<dbReference type="RefSeq" id="WP_110095346.1">
    <property type="nucleotide sequence ID" value="NZ_NKUE01000021.1"/>
</dbReference>
<reference evidence="3 4" key="1">
    <citation type="submission" date="2018-01" db="EMBL/GenBank/DDBJ databases">
        <title>Draft Genome Sequence of Komagataeibacter maltaceti LMG 1529, a Vinegar Producing Acetic Acid Bacterium Isolated from Malt Vinegar Brewery Acetifiers.</title>
        <authorList>
            <person name="Zhang Q."/>
            <person name="Hollensteiner J."/>
            <person name="Poehlein A."/>
            <person name="Daniel R."/>
        </authorList>
    </citation>
    <scope>NUCLEOTIDE SEQUENCE [LARGE SCALE GENOMIC DNA]</scope>
    <source>
        <strain evidence="3 4">LMG 1529</strain>
    </source>
</reference>
<dbReference type="Proteomes" id="UP000237344">
    <property type="component" value="Unassembled WGS sequence"/>
</dbReference>
<dbReference type="GO" id="GO:0047001">
    <property type="term" value="F:2-dehydro-3-deoxy-D-gluconate 5-dehydrogenase activity"/>
    <property type="evidence" value="ECO:0007669"/>
    <property type="project" value="UniProtKB-EC"/>
</dbReference>